<protein>
    <recommendedName>
        <fullName evidence="7">MICOS complex subunit</fullName>
    </recommendedName>
</protein>
<dbReference type="GeneTree" id="ENSGT00530000063666"/>
<gene>
    <name evidence="9" type="primary">APOOL</name>
</gene>
<evidence type="ECO:0000256" key="5">
    <source>
        <dbReference type="ARBA" id="ARBA00023128"/>
    </source>
</evidence>
<comment type="function">
    <text evidence="7">Component of the MICOS complex, a large protein complex of the mitochondrial inner membrane that plays crucial roles in the maintenance of crista junctions, inner membrane architecture, and formation of contact sites to the outer membrane.</text>
</comment>
<feature type="signal peptide" evidence="8">
    <location>
        <begin position="1"/>
        <end position="24"/>
    </location>
</feature>
<keyword evidence="7" id="KW-0999">Mitochondrion inner membrane</keyword>
<dbReference type="AlphaFoldDB" id="A0AAY4CS79"/>
<evidence type="ECO:0000313" key="10">
    <source>
        <dbReference type="Proteomes" id="UP000694580"/>
    </source>
</evidence>
<keyword evidence="8" id="KW-0732">Signal</keyword>
<dbReference type="Ensembl" id="ENSDCDT00010045280.1">
    <property type="protein sequence ID" value="ENSDCDP00010035978.1"/>
    <property type="gene ID" value="ENSDCDG00010023564.1"/>
</dbReference>
<reference evidence="9" key="3">
    <citation type="submission" date="2025-09" db="UniProtKB">
        <authorList>
            <consortium name="Ensembl"/>
        </authorList>
    </citation>
    <scope>IDENTIFICATION</scope>
</reference>
<accession>A0AAY4CS79</accession>
<dbReference type="GO" id="GO:0042407">
    <property type="term" value="P:cristae formation"/>
    <property type="evidence" value="ECO:0007669"/>
    <property type="project" value="InterPro"/>
</dbReference>
<keyword evidence="5 7" id="KW-0496">Mitochondrion</keyword>
<reference evidence="9 10" key="1">
    <citation type="submission" date="2020-06" db="EMBL/GenBank/DDBJ databases">
        <authorList>
            <consortium name="Wellcome Sanger Institute Data Sharing"/>
        </authorList>
    </citation>
    <scope>NUCLEOTIDE SEQUENCE [LARGE SCALE GENOMIC DNA]</scope>
</reference>
<dbReference type="GO" id="GO:0061617">
    <property type="term" value="C:MICOS complex"/>
    <property type="evidence" value="ECO:0007669"/>
    <property type="project" value="UniProtKB-UniRule"/>
</dbReference>
<evidence type="ECO:0000256" key="8">
    <source>
        <dbReference type="SAM" id="SignalP"/>
    </source>
</evidence>
<evidence type="ECO:0000256" key="1">
    <source>
        <dbReference type="ARBA" id="ARBA00004325"/>
    </source>
</evidence>
<keyword evidence="10" id="KW-1185">Reference proteome</keyword>
<organism evidence="9 10">
    <name type="scientific">Denticeps clupeoides</name>
    <name type="common">denticle herring</name>
    <dbReference type="NCBI Taxonomy" id="299321"/>
    <lineage>
        <taxon>Eukaryota</taxon>
        <taxon>Metazoa</taxon>
        <taxon>Chordata</taxon>
        <taxon>Craniata</taxon>
        <taxon>Vertebrata</taxon>
        <taxon>Euteleostomi</taxon>
        <taxon>Actinopterygii</taxon>
        <taxon>Neopterygii</taxon>
        <taxon>Teleostei</taxon>
        <taxon>Clupei</taxon>
        <taxon>Clupeiformes</taxon>
        <taxon>Denticipitoidei</taxon>
        <taxon>Denticipitidae</taxon>
        <taxon>Denticeps</taxon>
    </lineage>
</organism>
<comment type="subcellular location">
    <subcellularLocation>
        <location evidence="7">Mitochondrion inner membrane</location>
    </subcellularLocation>
    <subcellularLocation>
        <location evidence="1">Mitochondrion membrane</location>
    </subcellularLocation>
</comment>
<dbReference type="InterPro" id="IPR033182">
    <property type="entry name" value="MIC26/MIC27_animal"/>
</dbReference>
<keyword evidence="4" id="KW-1133">Transmembrane helix</keyword>
<evidence type="ECO:0000256" key="2">
    <source>
        <dbReference type="ARBA" id="ARBA00010904"/>
    </source>
</evidence>
<keyword evidence="3" id="KW-0812">Transmembrane</keyword>
<evidence type="ECO:0000256" key="3">
    <source>
        <dbReference type="ARBA" id="ARBA00022692"/>
    </source>
</evidence>
<dbReference type="Proteomes" id="UP000694580">
    <property type="component" value="Chromosome 18"/>
</dbReference>
<keyword evidence="6" id="KW-0472">Membrane</keyword>
<name>A0AAY4CS79_9TELE</name>
<comment type="similarity">
    <text evidence="2">Belongs to the apolipoprotein O/MICOS complex subunit Mic27 family.</text>
</comment>
<dbReference type="Pfam" id="PF09769">
    <property type="entry name" value="ApoO"/>
    <property type="match status" value="1"/>
</dbReference>
<dbReference type="InterPro" id="IPR019166">
    <property type="entry name" value="MIC26/MIC27"/>
</dbReference>
<reference evidence="9" key="2">
    <citation type="submission" date="2025-08" db="UniProtKB">
        <authorList>
            <consortium name="Ensembl"/>
        </authorList>
    </citation>
    <scope>IDENTIFICATION</scope>
</reference>
<feature type="chain" id="PRO_5044273546" description="MICOS complex subunit" evidence="8">
    <location>
        <begin position="25"/>
        <end position="214"/>
    </location>
</feature>
<proteinExistence type="inferred from homology"/>
<comment type="subunit">
    <text evidence="7">Component of the mitochondrial contact site and cristae organizing system (MICOS) complex.</text>
</comment>
<sequence>GGAKVLKLVAVPAVLGIASLRVYALDEEGADGQLSPRQLPIYSPSPGHGRFVEEHPGALQGGFAALRGRVESRVQTAKGSLRTMKSGAVNLYHAGEDIYYYLKDPPPDLLPRVSLIAVLGFSGLFLARNGSPFKRLLFPVGMASVGIAVCYPAQTLAMLKGGGKKAYNVSQWSASAVAALWKMKPDIESAASASASPVRSLTETTTVCLPCCET</sequence>
<evidence type="ECO:0000256" key="4">
    <source>
        <dbReference type="ARBA" id="ARBA00022989"/>
    </source>
</evidence>
<dbReference type="PANTHER" id="PTHR14564">
    <property type="entry name" value="MICOS COMPLEX SUBUNIT MIC26 / MIC27 FAMILY MEMBER"/>
    <property type="match status" value="1"/>
</dbReference>
<evidence type="ECO:0000313" key="9">
    <source>
        <dbReference type="Ensembl" id="ENSDCDP00010035978.1"/>
    </source>
</evidence>
<evidence type="ECO:0000256" key="6">
    <source>
        <dbReference type="ARBA" id="ARBA00023136"/>
    </source>
</evidence>
<evidence type="ECO:0000256" key="7">
    <source>
        <dbReference type="RuleBase" id="RU363021"/>
    </source>
</evidence>